<evidence type="ECO:0000313" key="1">
    <source>
        <dbReference type="EMBL" id="MDW8549901.1"/>
    </source>
</evidence>
<sequence>MDKIFVSNKWDTIFLEIDQKNEITFWDILPARGSGRKELDLKELKIEDAKSSLTLLGLLAQIEEDTGQEVERIEAYDD</sequence>
<accession>A0ABU4JK95</accession>
<name>A0ABU4JK95_9FLAO</name>
<dbReference type="EMBL" id="JAMXLT020000023">
    <property type="protein sequence ID" value="MDW8549901.1"/>
    <property type="molecule type" value="Genomic_DNA"/>
</dbReference>
<dbReference type="Proteomes" id="UP001204439">
    <property type="component" value="Unassembled WGS sequence"/>
</dbReference>
<protein>
    <submittedName>
        <fullName evidence="1">Uncharacterized protein</fullName>
    </submittedName>
</protein>
<organism evidence="1 2">
    <name type="scientific">Epilithonimonas ginsengisoli</name>
    <dbReference type="NCBI Taxonomy" id="1245592"/>
    <lineage>
        <taxon>Bacteria</taxon>
        <taxon>Pseudomonadati</taxon>
        <taxon>Bacteroidota</taxon>
        <taxon>Flavobacteriia</taxon>
        <taxon>Flavobacteriales</taxon>
        <taxon>Weeksellaceae</taxon>
        <taxon>Chryseobacterium group</taxon>
        <taxon>Epilithonimonas</taxon>
    </lineage>
</organism>
<gene>
    <name evidence="1" type="ORF">NG800_013330</name>
</gene>
<comment type="caution">
    <text evidence="1">The sequence shown here is derived from an EMBL/GenBank/DDBJ whole genome shotgun (WGS) entry which is preliminary data.</text>
</comment>
<proteinExistence type="predicted"/>
<evidence type="ECO:0000313" key="2">
    <source>
        <dbReference type="Proteomes" id="UP001204439"/>
    </source>
</evidence>
<reference evidence="1 2" key="1">
    <citation type="submission" date="2023-11" db="EMBL/GenBank/DDBJ databases">
        <title>First isolation, identification, and characterization of non-pathogenic Epilithonimonas ginsengisoli isolated from diseased farmed rainbow trout (Oncorhynchus mykiss) in Chile.</title>
        <authorList>
            <person name="Miranda C.D."/>
            <person name="Irgang R."/>
            <person name="Concha C."/>
            <person name="Rojas R."/>
            <person name="Avendano R."/>
        </authorList>
    </citation>
    <scope>NUCLEOTIDE SEQUENCE [LARGE SCALE GENOMIC DNA]</scope>
    <source>
        <strain evidence="1 2">FP99</strain>
    </source>
</reference>
<keyword evidence="2" id="KW-1185">Reference proteome</keyword>
<dbReference type="RefSeq" id="WP_063969441.1">
    <property type="nucleotide sequence ID" value="NZ_JAMXLT020000023.1"/>
</dbReference>